<dbReference type="InterPro" id="IPR052346">
    <property type="entry name" value="O-mannosyl-transferase_TMTC"/>
</dbReference>
<sequence>MLQPSSSSGGSGGNGVGARAPVPGDGTPTASATLALARFGTRTGLALIILVAAVLVAYANALSASYQFDDFAAILAHPSARSLAGWWHALPGIRPLLKLGYALTFDLGGGAVAIHATNIAIHAANACLLWALWRRWLPRLAPSLGRVEAAAWLAAVLFALHPAATEAVTYASGRSISLAATFVLAAVLADDVARERPSRRALAWIGPVLFALALAVRETALVMPAIPLLRAWARGDPLRATLRSLWPYALVLAAAALAAIATPGYHVFFGVSLSTRSLAGQAMGQLLAHAYLITHSLAGATNIDPDLRVPAAWSGTLSASLLLLATLVATMLAARRRLPWLAFAIGWYFLQLAPANSLLPRLDLANDRHVYLALAGPMLALACVFARAAGRAHGRVPAGVAACMLCATFAVATWKRNADYRSEVALWQATVRDSPRKARAWLNLGYAYRLDGDAPRAAGAYRCALALDPANAQALIDLDLVAPGDTTPATCAAATVE</sequence>
<evidence type="ECO:0000256" key="3">
    <source>
        <dbReference type="PROSITE-ProRule" id="PRU00339"/>
    </source>
</evidence>
<feature type="transmembrane region" description="Helical" evidence="5">
    <location>
        <begin position="145"/>
        <end position="164"/>
    </location>
</feature>
<feature type="transmembrane region" description="Helical" evidence="5">
    <location>
        <begin position="396"/>
        <end position="414"/>
    </location>
</feature>
<keyword evidence="1" id="KW-0677">Repeat</keyword>
<evidence type="ECO:0000256" key="1">
    <source>
        <dbReference type="ARBA" id="ARBA00022737"/>
    </source>
</evidence>
<feature type="transmembrane region" description="Helical" evidence="5">
    <location>
        <begin position="201"/>
        <end position="226"/>
    </location>
</feature>
<feature type="transmembrane region" description="Helical" evidence="5">
    <location>
        <begin position="246"/>
        <end position="268"/>
    </location>
</feature>
<gene>
    <name evidence="6" type="ORF">FHW12_001385</name>
</gene>
<organism evidence="6 7">
    <name type="scientific">Dokdonella fugitiva</name>
    <dbReference type="NCBI Taxonomy" id="328517"/>
    <lineage>
        <taxon>Bacteria</taxon>
        <taxon>Pseudomonadati</taxon>
        <taxon>Pseudomonadota</taxon>
        <taxon>Gammaproteobacteria</taxon>
        <taxon>Lysobacterales</taxon>
        <taxon>Rhodanobacteraceae</taxon>
        <taxon>Dokdonella</taxon>
    </lineage>
</organism>
<evidence type="ECO:0000256" key="5">
    <source>
        <dbReference type="SAM" id="Phobius"/>
    </source>
</evidence>
<evidence type="ECO:0000313" key="6">
    <source>
        <dbReference type="EMBL" id="MBA8887171.1"/>
    </source>
</evidence>
<dbReference type="PANTHER" id="PTHR44227">
    <property type="match status" value="1"/>
</dbReference>
<dbReference type="RefSeq" id="WP_182530262.1">
    <property type="nucleotide sequence ID" value="NZ_JACGXL010000002.1"/>
</dbReference>
<dbReference type="SUPFAM" id="SSF48452">
    <property type="entry name" value="TPR-like"/>
    <property type="match status" value="1"/>
</dbReference>
<comment type="caution">
    <text evidence="6">The sequence shown here is derived from an EMBL/GenBank/DDBJ whole genome shotgun (WGS) entry which is preliminary data.</text>
</comment>
<feature type="transmembrane region" description="Helical" evidence="5">
    <location>
        <begin position="112"/>
        <end position="133"/>
    </location>
</feature>
<name>A0A839F4P7_9GAMM</name>
<feature type="repeat" description="TPR" evidence="3">
    <location>
        <begin position="438"/>
        <end position="471"/>
    </location>
</feature>
<evidence type="ECO:0000256" key="4">
    <source>
        <dbReference type="SAM" id="MobiDB-lite"/>
    </source>
</evidence>
<keyword evidence="5" id="KW-1133">Transmembrane helix</keyword>
<keyword evidence="5" id="KW-0812">Transmembrane</keyword>
<dbReference type="Proteomes" id="UP000550401">
    <property type="component" value="Unassembled WGS sequence"/>
</dbReference>
<keyword evidence="5" id="KW-0472">Membrane</keyword>
<feature type="transmembrane region" description="Helical" evidence="5">
    <location>
        <begin position="340"/>
        <end position="359"/>
    </location>
</feature>
<feature type="transmembrane region" description="Helical" evidence="5">
    <location>
        <begin position="311"/>
        <end position="334"/>
    </location>
</feature>
<dbReference type="Gene3D" id="1.25.40.10">
    <property type="entry name" value="Tetratricopeptide repeat domain"/>
    <property type="match status" value="1"/>
</dbReference>
<dbReference type="AlphaFoldDB" id="A0A839F4P7"/>
<accession>A0A839F4P7</accession>
<keyword evidence="7" id="KW-1185">Reference proteome</keyword>
<dbReference type="EMBL" id="JACGXL010000002">
    <property type="protein sequence ID" value="MBA8887171.1"/>
    <property type="molecule type" value="Genomic_DNA"/>
</dbReference>
<reference evidence="6 7" key="1">
    <citation type="submission" date="2020-07" db="EMBL/GenBank/DDBJ databases">
        <title>Genomic Encyclopedia of Type Strains, Phase IV (KMG-V): Genome sequencing to study the core and pangenomes of soil and plant-associated prokaryotes.</title>
        <authorList>
            <person name="Whitman W."/>
        </authorList>
    </citation>
    <scope>NUCLEOTIDE SEQUENCE [LARGE SCALE GENOMIC DNA]</scope>
    <source>
        <strain evidence="6 7">RH2WT43</strain>
    </source>
</reference>
<dbReference type="SMART" id="SM00028">
    <property type="entry name" value="TPR"/>
    <property type="match status" value="1"/>
</dbReference>
<keyword evidence="2 3" id="KW-0802">TPR repeat</keyword>
<feature type="transmembrane region" description="Helical" evidence="5">
    <location>
        <begin position="170"/>
        <end position="189"/>
    </location>
</feature>
<dbReference type="PANTHER" id="PTHR44227:SF3">
    <property type="entry name" value="PROTEIN O-MANNOSYL-TRANSFERASE TMTC4"/>
    <property type="match status" value="1"/>
</dbReference>
<evidence type="ECO:0000313" key="7">
    <source>
        <dbReference type="Proteomes" id="UP000550401"/>
    </source>
</evidence>
<feature type="transmembrane region" description="Helical" evidence="5">
    <location>
        <begin position="44"/>
        <end position="61"/>
    </location>
</feature>
<feature type="region of interest" description="Disordered" evidence="4">
    <location>
        <begin position="1"/>
        <end position="22"/>
    </location>
</feature>
<dbReference type="PROSITE" id="PS50005">
    <property type="entry name" value="TPR"/>
    <property type="match status" value="1"/>
</dbReference>
<proteinExistence type="predicted"/>
<dbReference type="InterPro" id="IPR019734">
    <property type="entry name" value="TPR_rpt"/>
</dbReference>
<protein>
    <submittedName>
        <fullName evidence="6">Tetratricopeptide (TPR) repeat protein</fullName>
    </submittedName>
</protein>
<feature type="transmembrane region" description="Helical" evidence="5">
    <location>
        <begin position="371"/>
        <end position="390"/>
    </location>
</feature>
<dbReference type="InterPro" id="IPR011990">
    <property type="entry name" value="TPR-like_helical_dom_sf"/>
</dbReference>
<evidence type="ECO:0000256" key="2">
    <source>
        <dbReference type="ARBA" id="ARBA00022803"/>
    </source>
</evidence>